<keyword evidence="3" id="KW-1185">Reference proteome</keyword>
<dbReference type="SUPFAM" id="SSF55729">
    <property type="entry name" value="Acyl-CoA N-acyltransferases (Nat)"/>
    <property type="match status" value="1"/>
</dbReference>
<name>A0ABX1WT36_9BACT</name>
<evidence type="ECO:0000259" key="1">
    <source>
        <dbReference type="Pfam" id="PF13480"/>
    </source>
</evidence>
<evidence type="ECO:0000313" key="2">
    <source>
        <dbReference type="EMBL" id="NOU59278.1"/>
    </source>
</evidence>
<organism evidence="2 3">
    <name type="scientific">Marinifilum caeruleilacunae</name>
    <dbReference type="NCBI Taxonomy" id="2499076"/>
    <lineage>
        <taxon>Bacteria</taxon>
        <taxon>Pseudomonadati</taxon>
        <taxon>Bacteroidota</taxon>
        <taxon>Bacteroidia</taxon>
        <taxon>Marinilabiliales</taxon>
        <taxon>Marinifilaceae</taxon>
    </lineage>
</organism>
<comment type="caution">
    <text evidence="2">The sequence shown here is derived from an EMBL/GenBank/DDBJ whole genome shotgun (WGS) entry which is preliminary data.</text>
</comment>
<gene>
    <name evidence="2" type="ORF">ELS83_05565</name>
</gene>
<dbReference type="InterPro" id="IPR038740">
    <property type="entry name" value="BioF2-like_GNAT_dom"/>
</dbReference>
<evidence type="ECO:0000313" key="3">
    <source>
        <dbReference type="Proteomes" id="UP000732105"/>
    </source>
</evidence>
<reference evidence="2 3" key="1">
    <citation type="submission" date="2018-12" db="EMBL/GenBank/DDBJ databases">
        <title>Marinifilum JC070 sp. nov., a marine bacterium isolated from Yongle Blue Hole in the South China Sea.</title>
        <authorList>
            <person name="Fu T."/>
        </authorList>
    </citation>
    <scope>NUCLEOTIDE SEQUENCE [LARGE SCALE GENOMIC DNA]</scope>
    <source>
        <strain evidence="2 3">JC070</strain>
    </source>
</reference>
<dbReference type="Pfam" id="PF13480">
    <property type="entry name" value="Acetyltransf_6"/>
    <property type="match status" value="1"/>
</dbReference>
<dbReference type="Gene3D" id="3.40.630.30">
    <property type="match status" value="1"/>
</dbReference>
<dbReference type="EMBL" id="RZNH01000006">
    <property type="protein sequence ID" value="NOU59278.1"/>
    <property type="molecule type" value="Genomic_DNA"/>
</dbReference>
<feature type="domain" description="BioF2-like acetyltransferase" evidence="1">
    <location>
        <begin position="173"/>
        <end position="312"/>
    </location>
</feature>
<accession>A0ABX1WT36</accession>
<dbReference type="Proteomes" id="UP000732105">
    <property type="component" value="Unassembled WGS sequence"/>
</dbReference>
<dbReference type="InterPro" id="IPR016181">
    <property type="entry name" value="Acyl_CoA_acyltransferase"/>
</dbReference>
<proteinExistence type="predicted"/>
<sequence length="385" mass="45756">MKKTQMYSFSLITLEDLKEIKYFSAFPGNQASWLSDWYHTFKSKNDNDFGSQKKPYIITAYHGSKLVAIVPLLKLSRTYFKFFKLHFVEFLGQQWSGMGYDILKIRELEDCFAQDLVKWIRRNISYHFLIFKYLPKTSQLKHRFKFYKYAGAPFINPLTYKNYKHFTQNVYTRKFREDLRRTLRRIKKDGFEMSVEQKLVNEESLKLIKEISASKTSDGKGNLYESKVKADFHKKMYKNMQSQVIFIKFNGKAVAYGTCIDFNDQRIGVDAAFDRSFRKYGVGIHCIDQVIRSCFRDKLTKLSFGVGMDAYKFQFTNSIEEFYMCFDFKYRLKSLLVLPYFHYRIKKMNQSVSSILQKNKEQVKAKTENITTSKNKMNFVQSIEM</sequence>
<protein>
    <submittedName>
        <fullName evidence="2">GNAT family N-acetyltransferase</fullName>
    </submittedName>
</protein>